<dbReference type="eggNOG" id="ENOG5033C9T">
    <property type="taxonomic scope" value="Bacteria"/>
</dbReference>
<dbReference type="EMBL" id="CP000568">
    <property type="protein sequence ID" value="ABN51940.1"/>
    <property type="molecule type" value="Genomic_DNA"/>
</dbReference>
<protein>
    <recommendedName>
        <fullName evidence="3">DUF4264 domain-containing protein</fullName>
    </recommendedName>
</protein>
<evidence type="ECO:0008006" key="3">
    <source>
        <dbReference type="Google" id="ProtNLM"/>
    </source>
</evidence>
<evidence type="ECO:0000313" key="1">
    <source>
        <dbReference type="EMBL" id="ABN51940.1"/>
    </source>
</evidence>
<name>A3DDB1_ACET2</name>
<sequence>MQELDFYTAKLYIKIKKHLRRINMDLDDKLELKATVEVSANLELYKVVDFLNKNLKDKKLIFGLSKKDNKMIISIYET</sequence>
<accession>A3DDB1</accession>
<dbReference type="AlphaFoldDB" id="A3DDB1"/>
<dbReference type="Proteomes" id="UP000002145">
    <property type="component" value="Chromosome"/>
</dbReference>
<dbReference type="Pfam" id="PF14084">
    <property type="entry name" value="DUF4264"/>
    <property type="match status" value="1"/>
</dbReference>
<dbReference type="STRING" id="203119.Cthe_0705"/>
<organism evidence="1 2">
    <name type="scientific">Acetivibrio thermocellus (strain ATCC 27405 / DSM 1237 / JCM 9322 / NBRC 103400 / NCIMB 10682 / NRRL B-4536 / VPI 7372)</name>
    <name type="common">Clostridium thermocellum</name>
    <dbReference type="NCBI Taxonomy" id="203119"/>
    <lineage>
        <taxon>Bacteria</taxon>
        <taxon>Bacillati</taxon>
        <taxon>Bacillota</taxon>
        <taxon>Clostridia</taxon>
        <taxon>Eubacteriales</taxon>
        <taxon>Oscillospiraceae</taxon>
        <taxon>Acetivibrio</taxon>
    </lineage>
</organism>
<reference evidence="1 2" key="2">
    <citation type="journal article" date="2013" name="Biotechnol. Biofuels">
        <title>Global transcriptome analysis of Clostridium thermocellum ATCC 27405 during growth on dilute acid pretreated Populus and switchgrass.</title>
        <authorList>
            <person name="Wilson C.M."/>
            <person name="Rodriguez M.Jr."/>
            <person name="Johnson C.M."/>
            <person name="Martin S.L."/>
            <person name="Chu T.M."/>
            <person name="Wolfinger R.D."/>
            <person name="Hauser L.J."/>
            <person name="Land M.L."/>
            <person name="Klingeman D.M."/>
            <person name="Syed M.H."/>
            <person name="Ragauskas A.J."/>
            <person name="Tschaplinski T.J."/>
            <person name="Mielenz J.R."/>
            <person name="Brown S.D."/>
        </authorList>
    </citation>
    <scope>NUCLEOTIDE SEQUENCE [LARGE SCALE GENOMIC DNA]</scope>
    <source>
        <strain evidence="2">ATCC 27405 / DSM 1237 / JCM 9322 / NBRC 103400 / NCIMB 10682 / NRRL B-4536 / VPI 7372</strain>
    </source>
</reference>
<dbReference type="HOGENOM" id="CLU_197380_0_0_9"/>
<keyword evidence="2" id="KW-1185">Reference proteome</keyword>
<proteinExistence type="predicted"/>
<gene>
    <name evidence="1" type="ordered locus">Cthe_0705</name>
</gene>
<evidence type="ECO:0000313" key="2">
    <source>
        <dbReference type="Proteomes" id="UP000002145"/>
    </source>
</evidence>
<dbReference type="InterPro" id="IPR012190">
    <property type="entry name" value="UCP036698"/>
</dbReference>
<dbReference type="KEGG" id="cth:Cthe_0705"/>
<reference evidence="2" key="1">
    <citation type="submission" date="2007-02" db="EMBL/GenBank/DDBJ databases">
        <title>Complete sequence of Clostridium thermocellum ATCC 27405.</title>
        <authorList>
            <consortium name="US DOE Joint Genome Institute"/>
            <person name="Copeland A."/>
            <person name="Lucas S."/>
            <person name="Lapidus A."/>
            <person name="Barry K."/>
            <person name="Detter J.C."/>
            <person name="Glavina del Rio T."/>
            <person name="Hammon N."/>
            <person name="Israni S."/>
            <person name="Dalin E."/>
            <person name="Tice H."/>
            <person name="Pitluck S."/>
            <person name="Chertkov O."/>
            <person name="Brettin T."/>
            <person name="Bruce D."/>
            <person name="Han C."/>
            <person name="Tapia R."/>
            <person name="Gilna P."/>
            <person name="Schmutz J."/>
            <person name="Larimer F."/>
            <person name="Land M."/>
            <person name="Hauser L."/>
            <person name="Kyrpides N."/>
            <person name="Mikhailova N."/>
            <person name="Wu J.H.D."/>
            <person name="Newcomb M."/>
            <person name="Richardson P."/>
        </authorList>
    </citation>
    <scope>NUCLEOTIDE SEQUENCE [LARGE SCALE GENOMIC DNA]</scope>
    <source>
        <strain evidence="2">ATCC 27405 / DSM 1237 / JCM 9322 / NBRC 103400 / NCIMB 10682 / NRRL B-4536 / VPI 7372</strain>
    </source>
</reference>